<evidence type="ECO:0000256" key="9">
    <source>
        <dbReference type="RuleBase" id="RU003953"/>
    </source>
</evidence>
<dbReference type="GO" id="GO:0046872">
    <property type="term" value="F:metal ion binding"/>
    <property type="evidence" value="ECO:0007669"/>
    <property type="project" value="UniProtKB-KW"/>
</dbReference>
<dbReference type="AlphaFoldDB" id="A0A380S645"/>
<dbReference type="Proteomes" id="UP000255423">
    <property type="component" value="Unassembled WGS sequence"/>
</dbReference>
<dbReference type="CDD" id="cd05398">
    <property type="entry name" value="NT_ClassII-CCAase"/>
    <property type="match status" value="1"/>
</dbReference>
<dbReference type="InterPro" id="IPR050124">
    <property type="entry name" value="tRNA_CCA-adding_enzyme"/>
</dbReference>
<name>A0A380S645_FIBSU</name>
<dbReference type="Gene3D" id="1.10.3090.10">
    <property type="entry name" value="cca-adding enzyme, domain 2"/>
    <property type="match status" value="1"/>
</dbReference>
<dbReference type="EMBL" id="UHJL01000003">
    <property type="protein sequence ID" value="SUQ24689.1"/>
    <property type="molecule type" value="Genomic_DNA"/>
</dbReference>
<keyword evidence="6" id="KW-0067">ATP-binding</keyword>
<evidence type="ECO:0000256" key="1">
    <source>
        <dbReference type="ARBA" id="ARBA00022679"/>
    </source>
</evidence>
<evidence type="ECO:0000313" key="12">
    <source>
        <dbReference type="Proteomes" id="UP000255423"/>
    </source>
</evidence>
<keyword evidence="5" id="KW-0547">Nucleotide-binding</keyword>
<dbReference type="InterPro" id="IPR002646">
    <property type="entry name" value="PolA_pol_head_dom"/>
</dbReference>
<feature type="domain" description="Poly A polymerase head" evidence="10">
    <location>
        <begin position="34"/>
        <end position="161"/>
    </location>
</feature>
<accession>A0A380S645</accession>
<keyword evidence="1 9" id="KW-0808">Transferase</keyword>
<evidence type="ECO:0000256" key="2">
    <source>
        <dbReference type="ARBA" id="ARBA00022694"/>
    </source>
</evidence>
<evidence type="ECO:0000256" key="3">
    <source>
        <dbReference type="ARBA" id="ARBA00022695"/>
    </source>
</evidence>
<keyword evidence="3" id="KW-0548">Nucleotidyltransferase</keyword>
<dbReference type="GO" id="GO:0008033">
    <property type="term" value="P:tRNA processing"/>
    <property type="evidence" value="ECO:0007669"/>
    <property type="project" value="UniProtKB-KW"/>
</dbReference>
<dbReference type="PANTHER" id="PTHR47545">
    <property type="entry name" value="MULTIFUNCTIONAL CCA PROTEIN"/>
    <property type="match status" value="1"/>
</dbReference>
<dbReference type="SUPFAM" id="SSF81891">
    <property type="entry name" value="Poly A polymerase C-terminal region-like"/>
    <property type="match status" value="1"/>
</dbReference>
<evidence type="ECO:0000256" key="4">
    <source>
        <dbReference type="ARBA" id="ARBA00022723"/>
    </source>
</evidence>
<evidence type="ECO:0000256" key="6">
    <source>
        <dbReference type="ARBA" id="ARBA00022840"/>
    </source>
</evidence>
<sequence length="448" mass="49853">MPSIVTLAGKTFEPDLPRRLLSIAGEIREAGGRAFLVGGWVRDALLGKDCRDYDVEVYDLTQDELVPILKKYGRTNLVGKAFGVIHLAMKGLSLDFSFPRTESKVGYGHRGFVVHTDEKLSFKEAALRRDFTINAMGMELPELTLCDPYGGIDDLKKGLLRHVGPAFVEDSLRILRGVQFASRFALRLAPETIELCQTLSLEDLSIERLFEEFKKWLLKPGKPSLGLRAFLDIKLNEFFPEVLPLRGSWEDLGEMLDNMESLRKSFVNVNAEAADGAVGDSKCSPLSDNQVMEFAFATFLSGSPETSLKFLERITNESHLVKNVPLLLNAYSELDFAIVSDAPALRRMAVKLGGLKLLCLLVKATPRKYYAAAGAPEFPEQLWQAAASLDLLNAAPQPFLMGKMLMEMGFKPGKQMGETIKQSFELQLDGKIKNAEEAIEWVRRSISI</sequence>
<organism evidence="11 12">
    <name type="scientific">Fibrobacter succinogenes</name>
    <name type="common">Bacteroides succinogenes</name>
    <dbReference type="NCBI Taxonomy" id="833"/>
    <lineage>
        <taxon>Bacteria</taxon>
        <taxon>Pseudomonadati</taxon>
        <taxon>Fibrobacterota</taxon>
        <taxon>Fibrobacteria</taxon>
        <taxon>Fibrobacterales</taxon>
        <taxon>Fibrobacteraceae</taxon>
        <taxon>Fibrobacter</taxon>
    </lineage>
</organism>
<dbReference type="PANTHER" id="PTHR47545:SF1">
    <property type="entry name" value="MULTIFUNCTIONAL CCA PROTEIN"/>
    <property type="match status" value="1"/>
</dbReference>
<proteinExistence type="inferred from homology"/>
<keyword evidence="4" id="KW-0479">Metal-binding</keyword>
<gene>
    <name evidence="11" type="ORF">SAMN05661053_2101</name>
</gene>
<dbReference type="InterPro" id="IPR043519">
    <property type="entry name" value="NT_sf"/>
</dbReference>
<evidence type="ECO:0000259" key="10">
    <source>
        <dbReference type="Pfam" id="PF01743"/>
    </source>
</evidence>
<dbReference type="RefSeq" id="WP_109573112.1">
    <property type="nucleotide sequence ID" value="NZ_UHJL01000003.1"/>
</dbReference>
<comment type="similarity">
    <text evidence="9">Belongs to the tRNA nucleotidyltransferase/poly(A) polymerase family.</text>
</comment>
<dbReference type="SUPFAM" id="SSF81301">
    <property type="entry name" value="Nucleotidyltransferase"/>
    <property type="match status" value="1"/>
</dbReference>
<dbReference type="GO" id="GO:0000166">
    <property type="term" value="F:nucleotide binding"/>
    <property type="evidence" value="ECO:0007669"/>
    <property type="project" value="UniProtKB-KW"/>
</dbReference>
<keyword evidence="8 9" id="KW-0694">RNA-binding</keyword>
<evidence type="ECO:0000256" key="5">
    <source>
        <dbReference type="ARBA" id="ARBA00022741"/>
    </source>
</evidence>
<evidence type="ECO:0000313" key="11">
    <source>
        <dbReference type="EMBL" id="SUQ24689.1"/>
    </source>
</evidence>
<dbReference type="Pfam" id="PF01743">
    <property type="entry name" value="PolyA_pol"/>
    <property type="match status" value="1"/>
</dbReference>
<evidence type="ECO:0000256" key="8">
    <source>
        <dbReference type="ARBA" id="ARBA00022884"/>
    </source>
</evidence>
<reference evidence="11 12" key="1">
    <citation type="submission" date="2017-08" db="EMBL/GenBank/DDBJ databases">
        <authorList>
            <person name="de Groot N.N."/>
        </authorList>
    </citation>
    <scope>NUCLEOTIDE SEQUENCE [LARGE SCALE GENOMIC DNA]</scope>
    <source>
        <strain evidence="11 12">HM2</strain>
    </source>
</reference>
<evidence type="ECO:0000256" key="7">
    <source>
        <dbReference type="ARBA" id="ARBA00022842"/>
    </source>
</evidence>
<dbReference type="GO" id="GO:0016779">
    <property type="term" value="F:nucleotidyltransferase activity"/>
    <property type="evidence" value="ECO:0007669"/>
    <property type="project" value="UniProtKB-KW"/>
</dbReference>
<keyword evidence="2" id="KW-0819">tRNA processing</keyword>
<protein>
    <submittedName>
        <fullName evidence="11">tRNA nucleotidyltransferase (CCA-adding enzyme)</fullName>
    </submittedName>
</protein>
<dbReference type="Gene3D" id="3.30.460.10">
    <property type="entry name" value="Beta Polymerase, domain 2"/>
    <property type="match status" value="1"/>
</dbReference>
<dbReference type="GO" id="GO:0003723">
    <property type="term" value="F:RNA binding"/>
    <property type="evidence" value="ECO:0007669"/>
    <property type="project" value="UniProtKB-KW"/>
</dbReference>
<keyword evidence="7" id="KW-0460">Magnesium</keyword>